<feature type="region of interest" description="Disordered" evidence="1">
    <location>
        <begin position="221"/>
        <end position="252"/>
    </location>
</feature>
<dbReference type="EMBL" id="CAICTM010000168">
    <property type="protein sequence ID" value="CAB9503537.1"/>
    <property type="molecule type" value="Genomic_DNA"/>
</dbReference>
<accession>A0A9N8DI17</accession>
<dbReference type="Proteomes" id="UP001153069">
    <property type="component" value="Unassembled WGS sequence"/>
</dbReference>
<protein>
    <submittedName>
        <fullName evidence="2">Uncharacterized protein</fullName>
    </submittedName>
</protein>
<proteinExistence type="predicted"/>
<evidence type="ECO:0000256" key="1">
    <source>
        <dbReference type="SAM" id="MobiDB-lite"/>
    </source>
</evidence>
<dbReference type="SUPFAM" id="SSF52540">
    <property type="entry name" value="P-loop containing nucleoside triphosphate hydrolases"/>
    <property type="match status" value="1"/>
</dbReference>
<dbReference type="AlphaFoldDB" id="A0A9N8DI17"/>
<evidence type="ECO:0000313" key="2">
    <source>
        <dbReference type="EMBL" id="CAB9503537.1"/>
    </source>
</evidence>
<comment type="caution">
    <text evidence="2">The sequence shown here is derived from an EMBL/GenBank/DDBJ whole genome shotgun (WGS) entry which is preliminary data.</text>
</comment>
<evidence type="ECO:0000313" key="3">
    <source>
        <dbReference type="Proteomes" id="UP001153069"/>
    </source>
</evidence>
<organism evidence="2 3">
    <name type="scientific">Seminavis robusta</name>
    <dbReference type="NCBI Taxonomy" id="568900"/>
    <lineage>
        <taxon>Eukaryota</taxon>
        <taxon>Sar</taxon>
        <taxon>Stramenopiles</taxon>
        <taxon>Ochrophyta</taxon>
        <taxon>Bacillariophyta</taxon>
        <taxon>Bacillariophyceae</taxon>
        <taxon>Bacillariophycidae</taxon>
        <taxon>Naviculales</taxon>
        <taxon>Naviculaceae</taxon>
        <taxon>Seminavis</taxon>
    </lineage>
</organism>
<feature type="compositionally biased region" description="Basic and acidic residues" evidence="1">
    <location>
        <begin position="13"/>
        <end position="27"/>
    </location>
</feature>
<reference evidence="2" key="1">
    <citation type="submission" date="2020-06" db="EMBL/GenBank/DDBJ databases">
        <authorList>
            <consortium name="Plant Systems Biology data submission"/>
        </authorList>
    </citation>
    <scope>NUCLEOTIDE SEQUENCE</scope>
    <source>
        <strain evidence="2">D6</strain>
    </source>
</reference>
<dbReference type="Gene3D" id="3.40.50.300">
    <property type="entry name" value="P-loop containing nucleotide triphosphate hydrolases"/>
    <property type="match status" value="1"/>
</dbReference>
<name>A0A9N8DI17_9STRA</name>
<feature type="compositionally biased region" description="Acidic residues" evidence="1">
    <location>
        <begin position="222"/>
        <end position="233"/>
    </location>
</feature>
<keyword evidence="3" id="KW-1185">Reference proteome</keyword>
<dbReference type="InterPro" id="IPR027417">
    <property type="entry name" value="P-loop_NTPase"/>
</dbReference>
<sequence length="510" mass="57884">MSLLKSPVAASSGKDKAPSPTRKPDGIHLDKIHLSRGATLQRIYNHAKKSSFVVLGSPPSTGKTSLLELLHESLDSKKANVIRYPIRSDDPVELIKDLADKGITKDRNALKKLENTWLLIDDAQNAYEKKFNKFWEIVVKDGSAASSKGLFVVIAATYDLTTTVSPVHFGTLKHVNPNINEKEASHWISVHLEHWQAKHGYEYGKWERFKDQVLTLSRIWPLEEESNEEPEESSEGKKSKDDEESDDEGENEQKYHIGVIMAAIRAVEDRRAQKKNFSEDEALDHLRTHYFTTLLDRCYGFDMDELTKHMKKYLQMALVQKPGSENYSASPIFPLIRAGILNSDGKFACFAAKWYYNRKCFPDRPLDPPKSLRELIIESIKTMSATRLNQAVQNGTFPKEAAFQQLMNEAMSMKLPARHSITPEFGTIAVDSQDPNAEPVTGELDFYVNGEMKWCIEMVRQGDRIGEHMHRFKKVQDSKGASRRNDKSTNVVCLRQAECASRDPLFGRPL</sequence>
<feature type="region of interest" description="Disordered" evidence="1">
    <location>
        <begin position="1"/>
        <end position="27"/>
    </location>
</feature>
<gene>
    <name evidence="2" type="ORF">SEMRO_169_G074960.1</name>
</gene>
<dbReference type="OrthoDB" id="67991at2759"/>